<accession>A0A6M3LU99</accession>
<dbReference type="EMBL" id="MT143374">
    <property type="protein sequence ID" value="QJA96145.1"/>
    <property type="molecule type" value="Genomic_DNA"/>
</dbReference>
<organism evidence="1">
    <name type="scientific">viral metagenome</name>
    <dbReference type="NCBI Taxonomy" id="1070528"/>
    <lineage>
        <taxon>unclassified sequences</taxon>
        <taxon>metagenomes</taxon>
        <taxon>organismal metagenomes</taxon>
    </lineage>
</organism>
<sequence>MESIKSILMRRDNMTSEEADELLAEAREDFLWCLDNDESLEDFCYNWFGLEPDYLEEFLFL</sequence>
<dbReference type="AlphaFoldDB" id="A0A6M3LU99"/>
<evidence type="ECO:0000313" key="1">
    <source>
        <dbReference type="EMBL" id="QJA96145.1"/>
    </source>
</evidence>
<protein>
    <submittedName>
        <fullName evidence="1">Uncharacterized protein</fullName>
    </submittedName>
</protein>
<gene>
    <name evidence="1" type="ORF">MM415B04917_0007</name>
</gene>
<reference evidence="1" key="1">
    <citation type="submission" date="2020-03" db="EMBL/GenBank/DDBJ databases">
        <title>The deep terrestrial virosphere.</title>
        <authorList>
            <person name="Holmfeldt K."/>
            <person name="Nilsson E."/>
            <person name="Simone D."/>
            <person name="Lopez-Fernandez M."/>
            <person name="Wu X."/>
            <person name="de Brujin I."/>
            <person name="Lundin D."/>
            <person name="Andersson A."/>
            <person name="Bertilsson S."/>
            <person name="Dopson M."/>
        </authorList>
    </citation>
    <scope>NUCLEOTIDE SEQUENCE</scope>
    <source>
        <strain evidence="1">MM415B04917</strain>
    </source>
</reference>
<proteinExistence type="predicted"/>
<name>A0A6M3LU99_9ZZZZ</name>